<evidence type="ECO:0000256" key="1">
    <source>
        <dbReference type="ARBA" id="ARBA00022737"/>
    </source>
</evidence>
<feature type="domain" description="AAA+ ATPase" evidence="4">
    <location>
        <begin position="622"/>
        <end position="760"/>
    </location>
</feature>
<dbReference type="InterPro" id="IPR003960">
    <property type="entry name" value="ATPase_AAA_CS"/>
</dbReference>
<dbReference type="FunFam" id="1.10.8.60:FF:000069">
    <property type="entry name" value="spermatogenesis-associated protein 5 isoform X1"/>
    <property type="match status" value="1"/>
</dbReference>
<dbReference type="PANTHER" id="PTHR23077">
    <property type="entry name" value="AAA-FAMILY ATPASE"/>
    <property type="match status" value="1"/>
</dbReference>
<protein>
    <recommendedName>
        <fullName evidence="4">AAA+ ATPase domain-containing protein</fullName>
    </recommendedName>
</protein>
<dbReference type="InterPro" id="IPR027417">
    <property type="entry name" value="P-loop_NTPase"/>
</dbReference>
<comment type="caution">
    <text evidence="5">The sequence shown here is derived from an EMBL/GenBank/DDBJ whole genome shotgun (WGS) entry which is preliminary data.</text>
</comment>
<keyword evidence="2" id="KW-0547">Nucleotide-binding</keyword>
<dbReference type="FunFam" id="3.40.50.300:FF:001985">
    <property type="entry name" value="Chromosome 9, whole genome shotgun sequence"/>
    <property type="match status" value="1"/>
</dbReference>
<dbReference type="InterPro" id="IPR003959">
    <property type="entry name" value="ATPase_AAA_core"/>
</dbReference>
<proteinExistence type="predicted"/>
<dbReference type="GO" id="GO:0005737">
    <property type="term" value="C:cytoplasm"/>
    <property type="evidence" value="ECO:0007669"/>
    <property type="project" value="TreeGrafter"/>
</dbReference>
<gene>
    <name evidence="5" type="ORF">V5799_006080</name>
</gene>
<dbReference type="Pfam" id="PF17862">
    <property type="entry name" value="AAA_lid_3"/>
    <property type="match status" value="2"/>
</dbReference>
<evidence type="ECO:0000313" key="5">
    <source>
        <dbReference type="EMBL" id="KAK8767146.1"/>
    </source>
</evidence>
<evidence type="ECO:0000313" key="6">
    <source>
        <dbReference type="Proteomes" id="UP001321473"/>
    </source>
</evidence>
<dbReference type="EMBL" id="JARKHS020025704">
    <property type="protein sequence ID" value="KAK8767146.1"/>
    <property type="molecule type" value="Genomic_DNA"/>
</dbReference>
<evidence type="ECO:0000256" key="2">
    <source>
        <dbReference type="ARBA" id="ARBA00022741"/>
    </source>
</evidence>
<dbReference type="SUPFAM" id="SSF52540">
    <property type="entry name" value="P-loop containing nucleoside triphosphate hydrolases"/>
    <property type="match status" value="2"/>
</dbReference>
<dbReference type="PANTHER" id="PTHR23077:SF27">
    <property type="entry name" value="ATPASE FAMILY GENE 2 PROTEIN HOMOLOG A"/>
    <property type="match status" value="1"/>
</dbReference>
<organism evidence="5 6">
    <name type="scientific">Amblyomma americanum</name>
    <name type="common">Lone star tick</name>
    <dbReference type="NCBI Taxonomy" id="6943"/>
    <lineage>
        <taxon>Eukaryota</taxon>
        <taxon>Metazoa</taxon>
        <taxon>Ecdysozoa</taxon>
        <taxon>Arthropoda</taxon>
        <taxon>Chelicerata</taxon>
        <taxon>Arachnida</taxon>
        <taxon>Acari</taxon>
        <taxon>Parasitiformes</taxon>
        <taxon>Ixodida</taxon>
        <taxon>Ixodoidea</taxon>
        <taxon>Ixodidae</taxon>
        <taxon>Amblyomminae</taxon>
        <taxon>Amblyomma</taxon>
    </lineage>
</organism>
<dbReference type="CDD" id="cd19511">
    <property type="entry name" value="RecA-like_CDC48_r2-like"/>
    <property type="match status" value="1"/>
</dbReference>
<dbReference type="AlphaFoldDB" id="A0AAQ4DXF6"/>
<reference evidence="5 6" key="1">
    <citation type="journal article" date="2023" name="Arcadia Sci">
        <title>De novo assembly of a long-read Amblyomma americanum tick genome.</title>
        <authorList>
            <person name="Chou S."/>
            <person name="Poskanzer K.E."/>
            <person name="Rollins M."/>
            <person name="Thuy-Boun P.S."/>
        </authorList>
    </citation>
    <scope>NUCLEOTIDE SEQUENCE [LARGE SCALE GENOMIC DNA]</scope>
    <source>
        <strain evidence="5">F_SG_1</strain>
        <tissue evidence="5">Salivary glands</tissue>
    </source>
</reference>
<dbReference type="GO" id="GO:0016887">
    <property type="term" value="F:ATP hydrolysis activity"/>
    <property type="evidence" value="ECO:0007669"/>
    <property type="project" value="InterPro"/>
</dbReference>
<dbReference type="InterPro" id="IPR041569">
    <property type="entry name" value="AAA_lid_3"/>
</dbReference>
<feature type="domain" description="AAA+ ATPase" evidence="4">
    <location>
        <begin position="350"/>
        <end position="488"/>
    </location>
</feature>
<dbReference type="FunFam" id="3.40.50.300:FF:000018">
    <property type="entry name" value="Cell division control 48"/>
    <property type="match status" value="1"/>
</dbReference>
<keyword evidence="1" id="KW-0677">Repeat</keyword>
<keyword evidence="6" id="KW-1185">Reference proteome</keyword>
<name>A0AAQ4DXF6_AMBAM</name>
<accession>A0AAQ4DXF6</accession>
<keyword evidence="3" id="KW-0067">ATP-binding</keyword>
<dbReference type="PROSITE" id="PS00674">
    <property type="entry name" value="AAA"/>
    <property type="match status" value="1"/>
</dbReference>
<evidence type="ECO:0000256" key="3">
    <source>
        <dbReference type="ARBA" id="ARBA00022840"/>
    </source>
</evidence>
<dbReference type="Pfam" id="PF00004">
    <property type="entry name" value="AAA"/>
    <property type="match status" value="2"/>
</dbReference>
<dbReference type="SMART" id="SM00382">
    <property type="entry name" value="AAA"/>
    <property type="match status" value="2"/>
</dbReference>
<dbReference type="Proteomes" id="UP001321473">
    <property type="component" value="Unassembled WGS sequence"/>
</dbReference>
<dbReference type="InterPro" id="IPR050168">
    <property type="entry name" value="AAA_ATPase_domain"/>
</dbReference>
<sequence length="859" mass="93504">MPPKGKTTRSDFLQCGACDVIVASKDATLHERICSRCKFMEGGGEKLDHDFIHDNILHGSLQDYSGDDTISLPDWTKCHLLYLHPSCMRTCGIGIKDVVEVCLEGHTSLLIAWPSLNVGLTGVAMHKQCRSSKSKAAIVKRHCGSIVAASSVTVVPTQSNINEGDASLQRCLLNQNMGSFVKPGSMLRCCFYGQMLTFEVLATRGEDGSLLENPSRCLLSHNDESLDESMKRLGIREELSGDSSFIATSPSPSPRTPARATSWSIHSPIAFSTPKSMLRHQNGREEVTFHRIRSGTDVIVKPAAEQSREKPVCIGYSHIGGLDKEIRLLRELVEVPLKHPGTFSRFGLKPPRGALLFGPPGTGKTMLARALAVESKAALIVLDGPQVFSKYYGETEATLRSIFKDASERAPSILFIDEIDALCPKRESGTSSQEARAVATLVSLIDSLPLVEDRWVLVLGATNRPNYVDPSLRQPGRLDREIEIGVPTAQGRQQILRKILSNVNHSLSDEDIGEIADVAHGFTGADLAAVCADAALRALERNVGGSSLSDAALSQTVLLTKADVATALQQTKPSAMREVALEVPKVRWSDIGGMKEVKLKLQQVVEWPWKHRDAFIRLGATPPSGVLLYGPPGCSKTMIAKALATESGLNFIAIKGPELFSKFVGDSERAVRDLFRKARAASPCIVFFDEIDALAAHRGSTSGSSNVGDRVIAQLLTEMDGIEQLQDVILVAATNRPDMIDQALMRPGRLDSIVYVPLPDFDTRKEILHLSLSKRPLADDVVLEDLACKTEGYSGAEVVAVCQEAALCALEEDMNATCIEGRHMEAALRVVQPRISPESVQFYESYWASSHTRHTAKES</sequence>
<evidence type="ECO:0000259" key="4">
    <source>
        <dbReference type="SMART" id="SM00382"/>
    </source>
</evidence>
<dbReference type="Gene3D" id="3.40.50.300">
    <property type="entry name" value="P-loop containing nucleotide triphosphate hydrolases"/>
    <property type="match status" value="2"/>
</dbReference>
<dbReference type="CDD" id="cd19503">
    <property type="entry name" value="RecA-like_CDC48_NLV2_r1-like"/>
    <property type="match status" value="1"/>
</dbReference>
<dbReference type="Gene3D" id="1.10.8.60">
    <property type="match status" value="2"/>
</dbReference>
<dbReference type="GO" id="GO:0005524">
    <property type="term" value="F:ATP binding"/>
    <property type="evidence" value="ECO:0007669"/>
    <property type="project" value="UniProtKB-KW"/>
</dbReference>
<dbReference type="InterPro" id="IPR003593">
    <property type="entry name" value="AAA+_ATPase"/>
</dbReference>